<dbReference type="EMBL" id="JAHHHV010000089">
    <property type="protein sequence ID" value="MBW4468422.1"/>
    <property type="molecule type" value="Genomic_DNA"/>
</dbReference>
<comment type="caution">
    <text evidence="1">The sequence shown here is derived from an EMBL/GenBank/DDBJ whole genome shotgun (WGS) entry which is preliminary data.</text>
</comment>
<protein>
    <submittedName>
        <fullName evidence="1">Uncharacterized protein</fullName>
    </submittedName>
</protein>
<gene>
    <name evidence="1" type="ORF">KME07_23595</name>
</gene>
<dbReference type="AlphaFoldDB" id="A0A951U8F0"/>
<evidence type="ECO:0000313" key="2">
    <source>
        <dbReference type="Proteomes" id="UP000707356"/>
    </source>
</evidence>
<proteinExistence type="predicted"/>
<evidence type="ECO:0000313" key="1">
    <source>
        <dbReference type="EMBL" id="MBW4468422.1"/>
    </source>
</evidence>
<organism evidence="1 2">
    <name type="scientific">Pegethrix bostrychoides GSE-TBD4-15B</name>
    <dbReference type="NCBI Taxonomy" id="2839662"/>
    <lineage>
        <taxon>Bacteria</taxon>
        <taxon>Bacillati</taxon>
        <taxon>Cyanobacteriota</taxon>
        <taxon>Cyanophyceae</taxon>
        <taxon>Oculatellales</taxon>
        <taxon>Oculatellaceae</taxon>
        <taxon>Pegethrix</taxon>
    </lineage>
</organism>
<name>A0A951U8F0_9CYAN</name>
<sequence length="126" mass="14932">MTQFRQANLILDLGIYAGRRCLYIEGGEFSLAQVLRVQTSAWGMQAVLETLPECPLVCHYRENPCRFAEEPELLGHHWEISKSWQWFYAERNFWDGSLYGGFRVLFAPDVIRRFMARDLSWVEEYF</sequence>
<dbReference type="Proteomes" id="UP000707356">
    <property type="component" value="Unassembled WGS sequence"/>
</dbReference>
<reference evidence="1" key="1">
    <citation type="submission" date="2021-05" db="EMBL/GenBank/DDBJ databases">
        <authorList>
            <person name="Pietrasiak N."/>
            <person name="Ward R."/>
            <person name="Stajich J.E."/>
            <person name="Kurbessoian T."/>
        </authorList>
    </citation>
    <scope>NUCLEOTIDE SEQUENCE</scope>
    <source>
        <strain evidence="1">GSE-TBD4-15B</strain>
    </source>
</reference>
<accession>A0A951U8F0</accession>
<reference evidence="1" key="2">
    <citation type="journal article" date="2022" name="Microbiol. Resour. Announc.">
        <title>Metagenome Sequencing to Explore Phylogenomics of Terrestrial Cyanobacteria.</title>
        <authorList>
            <person name="Ward R.D."/>
            <person name="Stajich J.E."/>
            <person name="Johansen J.R."/>
            <person name="Huntemann M."/>
            <person name="Clum A."/>
            <person name="Foster B."/>
            <person name="Foster B."/>
            <person name="Roux S."/>
            <person name="Palaniappan K."/>
            <person name="Varghese N."/>
            <person name="Mukherjee S."/>
            <person name="Reddy T.B.K."/>
            <person name="Daum C."/>
            <person name="Copeland A."/>
            <person name="Chen I.A."/>
            <person name="Ivanova N.N."/>
            <person name="Kyrpides N.C."/>
            <person name="Shapiro N."/>
            <person name="Eloe-Fadrosh E.A."/>
            <person name="Pietrasiak N."/>
        </authorList>
    </citation>
    <scope>NUCLEOTIDE SEQUENCE</scope>
    <source>
        <strain evidence="1">GSE-TBD4-15B</strain>
    </source>
</reference>